<keyword evidence="11" id="KW-0966">Cell projection</keyword>
<feature type="region of interest" description="Disordered" evidence="9">
    <location>
        <begin position="1"/>
        <end position="39"/>
    </location>
</feature>
<protein>
    <recommendedName>
        <fullName evidence="2">Negative regulator of flagellin synthesis</fullName>
    </recommendedName>
    <alternativeName>
        <fullName evidence="8">Anti-sigma-28 factor</fullName>
    </alternativeName>
</protein>
<proteinExistence type="inferred from homology"/>
<evidence type="ECO:0000259" key="10">
    <source>
        <dbReference type="Pfam" id="PF04316"/>
    </source>
</evidence>
<dbReference type="GO" id="GO:0044781">
    <property type="term" value="P:bacterial-type flagellum organization"/>
    <property type="evidence" value="ECO:0007669"/>
    <property type="project" value="UniProtKB-KW"/>
</dbReference>
<evidence type="ECO:0000256" key="6">
    <source>
        <dbReference type="ARBA" id="ARBA00023163"/>
    </source>
</evidence>
<dbReference type="InterPro" id="IPR035890">
    <property type="entry name" value="Anti-sigma-28_factor_FlgM_sf"/>
</dbReference>
<keyword evidence="3" id="KW-0678">Repressor</keyword>
<name>A0A2P5TMS3_9GAMM</name>
<evidence type="ECO:0000313" key="12">
    <source>
        <dbReference type="Proteomes" id="UP000242231"/>
    </source>
</evidence>
<dbReference type="NCBIfam" id="TIGR03824">
    <property type="entry name" value="FlgM_jcvi"/>
    <property type="match status" value="1"/>
</dbReference>
<evidence type="ECO:0000256" key="2">
    <source>
        <dbReference type="ARBA" id="ARBA00017823"/>
    </source>
</evidence>
<dbReference type="InterPro" id="IPR007412">
    <property type="entry name" value="FlgM"/>
</dbReference>
<comment type="function">
    <text evidence="7">Responsible for the coupling of flagellin expression to flagellar assembly by preventing expression of the flagellin genes when a component of the middle class of proteins is defective. It negatively regulates flagellar genes by inhibiting the activity of FliA by directly binding to FliA.</text>
</comment>
<keyword evidence="4" id="KW-1005">Bacterial flagellum biogenesis</keyword>
<reference evidence="12" key="1">
    <citation type="submission" date="2016-11" db="EMBL/GenBank/DDBJ databases">
        <authorList>
            <person name="Sisinthy S."/>
            <person name="Ara S."/>
            <person name="Gundlapally S.R."/>
        </authorList>
    </citation>
    <scope>NUCLEOTIDE SEQUENCE [LARGE SCALE GENOMIC DNA]</scope>
    <source>
        <strain evidence="12">V1-41</strain>
    </source>
</reference>
<gene>
    <name evidence="11" type="ORF">UN63_07535</name>
</gene>
<feature type="domain" description="Anti-sigma-28 factor FlgM C-terminal" evidence="10">
    <location>
        <begin position="43"/>
        <end position="84"/>
    </location>
</feature>
<comment type="caution">
    <text evidence="11">The sequence shown here is derived from an EMBL/GenBank/DDBJ whole genome shotgun (WGS) entry which is preliminary data.</text>
</comment>
<evidence type="ECO:0000256" key="5">
    <source>
        <dbReference type="ARBA" id="ARBA00023015"/>
    </source>
</evidence>
<comment type="similarity">
    <text evidence="1">Belongs to the FlgM family.</text>
</comment>
<evidence type="ECO:0000256" key="8">
    <source>
        <dbReference type="ARBA" id="ARBA00030117"/>
    </source>
</evidence>
<sequence>MKIDLHQPLSRAAQPEQGRSNGKVDSVPAAAASKAGPAVVTHLSPALQDSSRDIDMNRVNELRQAISEGRLEIRADKIADGLLNSVRDLLDDQSR</sequence>
<accession>A0A2P5TMS3</accession>
<keyword evidence="12" id="KW-1185">Reference proteome</keyword>
<evidence type="ECO:0000256" key="3">
    <source>
        <dbReference type="ARBA" id="ARBA00022491"/>
    </source>
</evidence>
<evidence type="ECO:0000256" key="4">
    <source>
        <dbReference type="ARBA" id="ARBA00022795"/>
    </source>
</evidence>
<dbReference type="RefSeq" id="WP_104486164.1">
    <property type="nucleotide sequence ID" value="NZ_BMYB01000002.1"/>
</dbReference>
<dbReference type="EMBL" id="MPZM01000012">
    <property type="protein sequence ID" value="PPL16768.1"/>
    <property type="molecule type" value="Genomic_DNA"/>
</dbReference>
<dbReference type="InterPro" id="IPR031316">
    <property type="entry name" value="FlgM_C"/>
</dbReference>
<keyword evidence="11" id="KW-0282">Flagellum</keyword>
<dbReference type="SUPFAM" id="SSF101498">
    <property type="entry name" value="Anti-sigma factor FlgM"/>
    <property type="match status" value="1"/>
</dbReference>
<keyword evidence="5" id="KW-0805">Transcription regulation</keyword>
<evidence type="ECO:0000256" key="7">
    <source>
        <dbReference type="ARBA" id="ARBA00024739"/>
    </source>
</evidence>
<organism evidence="11 12">
    <name type="scientific">Oceanisphaera arctica</name>
    <dbReference type="NCBI Taxonomy" id="641510"/>
    <lineage>
        <taxon>Bacteria</taxon>
        <taxon>Pseudomonadati</taxon>
        <taxon>Pseudomonadota</taxon>
        <taxon>Gammaproteobacteria</taxon>
        <taxon>Aeromonadales</taxon>
        <taxon>Aeromonadaceae</taxon>
        <taxon>Oceanisphaera</taxon>
    </lineage>
</organism>
<keyword evidence="11" id="KW-0969">Cilium</keyword>
<dbReference type="Pfam" id="PF04316">
    <property type="entry name" value="FlgM"/>
    <property type="match status" value="1"/>
</dbReference>
<keyword evidence="6" id="KW-0804">Transcription</keyword>
<dbReference type="OrthoDB" id="6401214at2"/>
<dbReference type="AlphaFoldDB" id="A0A2P5TMS3"/>
<evidence type="ECO:0000313" key="11">
    <source>
        <dbReference type="EMBL" id="PPL16768.1"/>
    </source>
</evidence>
<dbReference type="GO" id="GO:0045892">
    <property type="term" value="P:negative regulation of DNA-templated transcription"/>
    <property type="evidence" value="ECO:0007669"/>
    <property type="project" value="InterPro"/>
</dbReference>
<evidence type="ECO:0000256" key="9">
    <source>
        <dbReference type="SAM" id="MobiDB-lite"/>
    </source>
</evidence>
<evidence type="ECO:0000256" key="1">
    <source>
        <dbReference type="ARBA" id="ARBA00005322"/>
    </source>
</evidence>
<dbReference type="Proteomes" id="UP000242231">
    <property type="component" value="Unassembled WGS sequence"/>
</dbReference>
<feature type="compositionally biased region" description="Low complexity" evidence="9">
    <location>
        <begin position="23"/>
        <end position="39"/>
    </location>
</feature>